<organism evidence="1 2">
    <name type="scientific">Auritidibacter ignavus</name>
    <dbReference type="NCBI Taxonomy" id="678932"/>
    <lineage>
        <taxon>Bacteria</taxon>
        <taxon>Bacillati</taxon>
        <taxon>Actinomycetota</taxon>
        <taxon>Actinomycetes</taxon>
        <taxon>Micrococcales</taxon>
        <taxon>Micrococcaceae</taxon>
        <taxon>Auritidibacter</taxon>
    </lineage>
</organism>
<evidence type="ECO:0000313" key="1">
    <source>
        <dbReference type="EMBL" id="WGH93511.1"/>
    </source>
</evidence>
<reference evidence="1 2" key="1">
    <citation type="submission" date="2023-03" db="EMBL/GenBank/DDBJ databases">
        <title>Complete genome sequences of several Auritidibacter ignavus strains isolated from ear infections.</title>
        <authorList>
            <person name="Baehr T."/>
            <person name="Baumhoegger A.M."/>
        </authorList>
    </citation>
    <scope>NUCLEOTIDE SEQUENCE [LARGE SCALE GENOMIC DNA]</scope>
    <source>
        <strain evidence="1 2">BABAE-6</strain>
    </source>
</reference>
<dbReference type="EMBL" id="CP122566">
    <property type="protein sequence ID" value="WGH93511.1"/>
    <property type="molecule type" value="Genomic_DNA"/>
</dbReference>
<proteinExistence type="predicted"/>
<sequence>MTSLSGSENLDGYRYHLQSLGAPYEKLSSYQTIWCLSPKRLHDFSTGAAHAADESDDDQTVDQQQLNEHQVQLEFSDYSFEATDDGEVEAINLETGETEAPPEETTDANGNEVALKYGIEDDNTLIVTAVESDSDASGSLGTQSAGSDAKCWLGIVGSGVGGGLAGAATGSAVPVIGTAAGAVSGVMAGNAVGTVNYFR</sequence>
<dbReference type="AlphaFoldDB" id="A0AAJ6DCU6"/>
<dbReference type="Proteomes" id="UP001224674">
    <property type="component" value="Chromosome"/>
</dbReference>
<evidence type="ECO:0000313" key="2">
    <source>
        <dbReference type="Proteomes" id="UP001224674"/>
    </source>
</evidence>
<accession>A0AAJ6DCU6</accession>
<protein>
    <submittedName>
        <fullName evidence="1">Uncharacterized protein</fullName>
    </submittedName>
</protein>
<dbReference type="RefSeq" id="WP_279674993.1">
    <property type="nucleotide sequence ID" value="NZ_CP122566.1"/>
</dbReference>
<keyword evidence="2" id="KW-1185">Reference proteome</keyword>
<name>A0AAJ6DCU6_9MICC</name>
<gene>
    <name evidence="1" type="ORF">QDX21_01465</name>
</gene>